<name>U3C886_9VIBR</name>
<dbReference type="AlphaFoldDB" id="U3C886"/>
<dbReference type="RefSeq" id="WP_021708443.1">
    <property type="nucleotide sequence ID" value="NZ_BAOB01000176.1"/>
</dbReference>
<proteinExistence type="predicted"/>
<gene>
    <name evidence="3" type="ORF">VAZ01S_013_00700</name>
</gene>
<organism evidence="3 4">
    <name type="scientific">Vibrio azureus NBRC 104587</name>
    <dbReference type="NCBI Taxonomy" id="1219077"/>
    <lineage>
        <taxon>Bacteria</taxon>
        <taxon>Pseudomonadati</taxon>
        <taxon>Pseudomonadota</taxon>
        <taxon>Gammaproteobacteria</taxon>
        <taxon>Vibrionales</taxon>
        <taxon>Vibrionaceae</taxon>
        <taxon>Vibrio</taxon>
    </lineage>
</organism>
<accession>U3C886</accession>
<comment type="caution">
    <text evidence="3">The sequence shown here is derived from an EMBL/GenBank/DDBJ whole genome shotgun (WGS) entry which is preliminary data.</text>
</comment>
<feature type="transmembrane region" description="Helical" evidence="2">
    <location>
        <begin position="26"/>
        <end position="46"/>
    </location>
</feature>
<evidence type="ECO:0000313" key="3">
    <source>
        <dbReference type="EMBL" id="GAD74663.1"/>
    </source>
</evidence>
<protein>
    <recommendedName>
        <fullName evidence="5">Chromosome partitioning protein ParA</fullName>
    </recommendedName>
</protein>
<evidence type="ECO:0000313" key="4">
    <source>
        <dbReference type="Proteomes" id="UP000016567"/>
    </source>
</evidence>
<evidence type="ECO:0000256" key="1">
    <source>
        <dbReference type="SAM" id="Coils"/>
    </source>
</evidence>
<keyword evidence="2" id="KW-1133">Transmembrane helix</keyword>
<evidence type="ECO:0008006" key="5">
    <source>
        <dbReference type="Google" id="ProtNLM"/>
    </source>
</evidence>
<dbReference type="EMBL" id="BATL01000013">
    <property type="protein sequence ID" value="GAD74663.1"/>
    <property type="molecule type" value="Genomic_DNA"/>
</dbReference>
<keyword evidence="2" id="KW-0472">Membrane</keyword>
<dbReference type="OrthoDB" id="5918980at2"/>
<keyword evidence="1" id="KW-0175">Coiled coil</keyword>
<dbReference type="eggNOG" id="ENOG5031P8X">
    <property type="taxonomic scope" value="Bacteria"/>
</dbReference>
<keyword evidence="2" id="KW-0812">Transmembrane</keyword>
<dbReference type="Proteomes" id="UP000016567">
    <property type="component" value="Unassembled WGS sequence"/>
</dbReference>
<reference evidence="3 4" key="1">
    <citation type="submission" date="2013-09" db="EMBL/GenBank/DDBJ databases">
        <title>Whole genome shotgun sequence of Vibrio azureus NBRC 104587.</title>
        <authorList>
            <person name="Isaki S."/>
            <person name="Hosoyama A."/>
            <person name="Numata M."/>
            <person name="Hashimoto M."/>
            <person name="Hosoyama Y."/>
            <person name="Tsuchikane K."/>
            <person name="Noguchi M."/>
            <person name="Hirakata S."/>
            <person name="Ichikawa N."/>
            <person name="Ohji S."/>
            <person name="Yamazoe A."/>
            <person name="Fujita N."/>
        </authorList>
    </citation>
    <scope>NUCLEOTIDE SEQUENCE [LARGE SCALE GENOMIC DNA]</scope>
    <source>
        <strain evidence="3 4">NBRC 104587</strain>
    </source>
</reference>
<feature type="coiled-coil region" evidence="1">
    <location>
        <begin position="48"/>
        <end position="147"/>
    </location>
</feature>
<evidence type="ECO:0000256" key="2">
    <source>
        <dbReference type="SAM" id="Phobius"/>
    </source>
</evidence>
<keyword evidence="4" id="KW-1185">Reference proteome</keyword>
<sequence length="245" mass="28038">MTSQQNIDDQDDDVVVIEERDKRTPIYIAIGVILGVALGGVLGATLTSNQWESTYQSLDEKYQALESTKVALLSQVKEREAGLDKEVDSKVMVVLNKKQQEFESNLQALELKMTELGKVNDSLKAQIEQQNEKLNLSKNENLKLNRQADRQATIFERSREVFRKELKVSQELEAFEKERETLLLKIEKLRKECDVFLEGTSWDIKADVCDKHDEANSRLSQLDQLIEVNKLDLEHIKAITDDMGL</sequence>